<accession>A0A1T5L3H6</accession>
<organism evidence="2 3">
    <name type="scientific">Maledivibacter halophilus</name>
    <dbReference type="NCBI Taxonomy" id="36842"/>
    <lineage>
        <taxon>Bacteria</taxon>
        <taxon>Bacillati</taxon>
        <taxon>Bacillota</taxon>
        <taxon>Clostridia</taxon>
        <taxon>Peptostreptococcales</taxon>
        <taxon>Caminicellaceae</taxon>
        <taxon>Maledivibacter</taxon>
    </lineage>
</organism>
<keyword evidence="3" id="KW-1185">Reference proteome</keyword>
<dbReference type="STRING" id="36842.SAMN02194393_02464"/>
<dbReference type="OrthoDB" id="9793147at2"/>
<dbReference type="SUPFAM" id="SSF51182">
    <property type="entry name" value="RmlC-like cupins"/>
    <property type="match status" value="1"/>
</dbReference>
<dbReference type="InterPro" id="IPR011051">
    <property type="entry name" value="RmlC_Cupin_sf"/>
</dbReference>
<dbReference type="InterPro" id="IPR025979">
    <property type="entry name" value="ChrR-like_cupin_dom"/>
</dbReference>
<evidence type="ECO:0000313" key="2">
    <source>
        <dbReference type="EMBL" id="SKC70567.1"/>
    </source>
</evidence>
<dbReference type="AlphaFoldDB" id="A0A1T5L3H6"/>
<protein>
    <submittedName>
        <fullName evidence="2">ChrR Cupin-like domain-containing protein</fullName>
    </submittedName>
</protein>
<evidence type="ECO:0000259" key="1">
    <source>
        <dbReference type="Pfam" id="PF12973"/>
    </source>
</evidence>
<proteinExistence type="predicted"/>
<dbReference type="RefSeq" id="WP_079491990.1">
    <property type="nucleotide sequence ID" value="NZ_FUZT01000005.1"/>
</dbReference>
<sequence>MAKPELEFFDVDLKVPWKQVEDAQEGIMEKIVSRDPETGSYTRILKFPPMETDQVLVHDFWEEVYIIDGSLYDKNKKETYLKGYYACRPPGMVHGPYKIPNGCMTMEIRTFEK</sequence>
<evidence type="ECO:0000313" key="3">
    <source>
        <dbReference type="Proteomes" id="UP000190285"/>
    </source>
</evidence>
<dbReference type="EMBL" id="FUZT01000005">
    <property type="protein sequence ID" value="SKC70567.1"/>
    <property type="molecule type" value="Genomic_DNA"/>
</dbReference>
<dbReference type="Gene3D" id="2.60.120.10">
    <property type="entry name" value="Jelly Rolls"/>
    <property type="match status" value="1"/>
</dbReference>
<dbReference type="Pfam" id="PF12973">
    <property type="entry name" value="Cupin_7"/>
    <property type="match status" value="1"/>
</dbReference>
<reference evidence="2 3" key="1">
    <citation type="submission" date="2017-02" db="EMBL/GenBank/DDBJ databases">
        <authorList>
            <person name="Peterson S.W."/>
        </authorList>
    </citation>
    <scope>NUCLEOTIDE SEQUENCE [LARGE SCALE GENOMIC DNA]</scope>
    <source>
        <strain evidence="2 3">M1</strain>
    </source>
</reference>
<dbReference type="Proteomes" id="UP000190285">
    <property type="component" value="Unassembled WGS sequence"/>
</dbReference>
<feature type="domain" description="ChrR-like cupin" evidence="1">
    <location>
        <begin position="14"/>
        <end position="106"/>
    </location>
</feature>
<name>A0A1T5L3H6_9FIRM</name>
<dbReference type="InterPro" id="IPR014710">
    <property type="entry name" value="RmlC-like_jellyroll"/>
</dbReference>
<gene>
    <name evidence="2" type="ORF">SAMN02194393_02464</name>
</gene>